<gene>
    <name evidence="5" type="ORF">QBZ16_004964</name>
</gene>
<dbReference type="EMBL" id="JASFZW010000007">
    <property type="protein sequence ID" value="KAK2077330.1"/>
    <property type="molecule type" value="Genomic_DNA"/>
</dbReference>
<dbReference type="GO" id="GO:0006607">
    <property type="term" value="P:NLS-bearing protein import into nucleus"/>
    <property type="evidence" value="ECO:0007669"/>
    <property type="project" value="TreeGrafter"/>
</dbReference>
<evidence type="ECO:0000256" key="2">
    <source>
        <dbReference type="ARBA" id="ARBA00022448"/>
    </source>
</evidence>
<dbReference type="InterPro" id="IPR025712">
    <property type="entry name" value="Nup54_alpha-helical_dom"/>
</dbReference>
<dbReference type="Proteomes" id="UP001255856">
    <property type="component" value="Unassembled WGS sequence"/>
</dbReference>
<sequence>MCGLFGTPAPAAPAGGGGFSFSFGGPASSAAAPSLFGGSSGPLFGAASAAASAPSLFGAASSAAAPSLFGAQPPASAPSLFGASSAPSLFGAAPAQQQQPQQQQVVAFAQPDMSAVSELTALRQAFSSGNPRSRFRHLFFNVVPDPAARVRVPGVDELQWRAALQSVGGPDNPDRLWPVLAEGTRGLLDRRAAQEAALEEHATRLEALRAVLSSVAQRQRALVEEGLEALRATYLAQARRLLGIARSVRVLNGGNLVLANWCAHGLYGDQTSTPSLICAHAL</sequence>
<dbReference type="PANTHER" id="PTHR13000">
    <property type="entry name" value="NUCLEOPORIN P54"/>
    <property type="match status" value="1"/>
</dbReference>
<organism evidence="5 6">
    <name type="scientific">Prototheca wickerhamii</name>
    <dbReference type="NCBI Taxonomy" id="3111"/>
    <lineage>
        <taxon>Eukaryota</taxon>
        <taxon>Viridiplantae</taxon>
        <taxon>Chlorophyta</taxon>
        <taxon>core chlorophytes</taxon>
        <taxon>Trebouxiophyceae</taxon>
        <taxon>Chlorellales</taxon>
        <taxon>Chlorellaceae</taxon>
        <taxon>Prototheca</taxon>
    </lineage>
</organism>
<comment type="caution">
    <text evidence="5">The sequence shown here is derived from an EMBL/GenBank/DDBJ whole genome shotgun (WGS) entry which is preliminary data.</text>
</comment>
<feature type="domain" description="Nucleoporin Nup54 alpha-helical" evidence="4">
    <location>
        <begin position="153"/>
        <end position="254"/>
    </location>
</feature>
<keyword evidence="6" id="KW-1185">Reference proteome</keyword>
<accession>A0AAD9IIP0</accession>
<dbReference type="GO" id="GO:0036228">
    <property type="term" value="P:protein localization to nuclear inner membrane"/>
    <property type="evidence" value="ECO:0007669"/>
    <property type="project" value="TreeGrafter"/>
</dbReference>
<name>A0AAD9IIP0_PROWI</name>
<dbReference type="GO" id="GO:0017056">
    <property type="term" value="F:structural constituent of nuclear pore"/>
    <property type="evidence" value="ECO:0007669"/>
    <property type="project" value="TreeGrafter"/>
</dbReference>
<protein>
    <recommendedName>
        <fullName evidence="4">Nucleoporin Nup54 alpha-helical domain-containing protein</fullName>
    </recommendedName>
</protein>
<dbReference type="PANTHER" id="PTHR13000:SF0">
    <property type="entry name" value="NUCLEOPORIN P54"/>
    <property type="match status" value="1"/>
</dbReference>
<dbReference type="AlphaFoldDB" id="A0AAD9IIP0"/>
<keyword evidence="3" id="KW-0539">Nucleus</keyword>
<dbReference type="GO" id="GO:0044613">
    <property type="term" value="C:nuclear pore central transport channel"/>
    <property type="evidence" value="ECO:0007669"/>
    <property type="project" value="TreeGrafter"/>
</dbReference>
<evidence type="ECO:0000313" key="5">
    <source>
        <dbReference type="EMBL" id="KAK2077330.1"/>
    </source>
</evidence>
<evidence type="ECO:0000256" key="1">
    <source>
        <dbReference type="ARBA" id="ARBA00004123"/>
    </source>
</evidence>
<evidence type="ECO:0000259" key="4">
    <source>
        <dbReference type="Pfam" id="PF13874"/>
    </source>
</evidence>
<evidence type="ECO:0000256" key="3">
    <source>
        <dbReference type="ARBA" id="ARBA00023242"/>
    </source>
</evidence>
<proteinExistence type="predicted"/>
<keyword evidence="2" id="KW-0813">Transport</keyword>
<evidence type="ECO:0000313" key="6">
    <source>
        <dbReference type="Proteomes" id="UP001255856"/>
    </source>
</evidence>
<dbReference type="InterPro" id="IPR024864">
    <property type="entry name" value="Nup54/Nup57/Nup44"/>
</dbReference>
<dbReference type="Pfam" id="PF13874">
    <property type="entry name" value="Nup54"/>
    <property type="match status" value="1"/>
</dbReference>
<comment type="subcellular location">
    <subcellularLocation>
        <location evidence="1">Nucleus</location>
    </subcellularLocation>
</comment>
<reference evidence="5" key="1">
    <citation type="submission" date="2021-01" db="EMBL/GenBank/DDBJ databases">
        <authorList>
            <person name="Eckstrom K.M.E."/>
        </authorList>
    </citation>
    <scope>NUCLEOTIDE SEQUENCE</scope>
    <source>
        <strain evidence="5">UVCC 0001</strain>
    </source>
</reference>
<dbReference type="GO" id="GO:0006999">
    <property type="term" value="P:nuclear pore organization"/>
    <property type="evidence" value="ECO:0007669"/>
    <property type="project" value="TreeGrafter"/>
</dbReference>